<sequence>MTIVCSLLEPDLACSTQSGSVSRNKTYVGPIQRGTELDDLETDCPRPTTASSFKQRGRCPICDQSPGERTVFGVDISRFGAARRHTVREIEKIKYSGGNVSVDRPFPIRRITFVANVLANGWKHQLVH</sequence>
<evidence type="ECO:0000313" key="2">
    <source>
        <dbReference type="EMBL" id="TPP60351.1"/>
    </source>
</evidence>
<dbReference type="EMBL" id="SUNJ01009519">
    <property type="protein sequence ID" value="TPP60351.1"/>
    <property type="molecule type" value="Genomic_DNA"/>
</dbReference>
<dbReference type="AlphaFoldDB" id="A0A504YIW7"/>
<feature type="region of interest" description="Disordered" evidence="1">
    <location>
        <begin position="38"/>
        <end position="57"/>
    </location>
</feature>
<reference evidence="2 3" key="1">
    <citation type="submission" date="2019-04" db="EMBL/GenBank/DDBJ databases">
        <title>Annotation for the trematode Fasciola gigantica.</title>
        <authorList>
            <person name="Choi Y.-J."/>
        </authorList>
    </citation>
    <scope>NUCLEOTIDE SEQUENCE [LARGE SCALE GENOMIC DNA]</scope>
    <source>
        <strain evidence="2">Uganda_cow_1</strain>
    </source>
</reference>
<comment type="caution">
    <text evidence="2">The sequence shown here is derived from an EMBL/GenBank/DDBJ whole genome shotgun (WGS) entry which is preliminary data.</text>
</comment>
<organism evidence="2 3">
    <name type="scientific">Fasciola gigantica</name>
    <name type="common">Giant liver fluke</name>
    <dbReference type="NCBI Taxonomy" id="46835"/>
    <lineage>
        <taxon>Eukaryota</taxon>
        <taxon>Metazoa</taxon>
        <taxon>Spiralia</taxon>
        <taxon>Lophotrochozoa</taxon>
        <taxon>Platyhelminthes</taxon>
        <taxon>Trematoda</taxon>
        <taxon>Digenea</taxon>
        <taxon>Plagiorchiida</taxon>
        <taxon>Echinostomata</taxon>
        <taxon>Echinostomatoidea</taxon>
        <taxon>Fasciolidae</taxon>
        <taxon>Fasciola</taxon>
    </lineage>
</organism>
<protein>
    <submittedName>
        <fullName evidence="2">Uncharacterized protein</fullName>
    </submittedName>
</protein>
<gene>
    <name evidence="2" type="ORF">FGIG_08283</name>
</gene>
<dbReference type="Proteomes" id="UP000316759">
    <property type="component" value="Unassembled WGS sequence"/>
</dbReference>
<proteinExistence type="predicted"/>
<accession>A0A504YIW7</accession>
<keyword evidence="3" id="KW-1185">Reference proteome</keyword>
<dbReference type="OrthoDB" id="6107996at2759"/>
<evidence type="ECO:0000256" key="1">
    <source>
        <dbReference type="SAM" id="MobiDB-lite"/>
    </source>
</evidence>
<evidence type="ECO:0000313" key="3">
    <source>
        <dbReference type="Proteomes" id="UP000316759"/>
    </source>
</evidence>
<name>A0A504YIW7_FASGI</name>